<protein>
    <submittedName>
        <fullName evidence="1">Uncharacterized protein</fullName>
    </submittedName>
</protein>
<sequence length="178" mass="17162">MGVEELAGDFGHAGEGVDSAVNGIARDGAAGGGGVDTNLMSATGVQAEFEESGTRPRADHFPIGFGGAAAAADGHALSGNGVATDGAFPRAGIAAGATDDKGEVGFFRFAIAKLAAEFAVGGIVFGGDEKTSGFPVEAMDNAGPIGGAARGEFSFAVVEEGGGEGSGGSTRAGVDVHA</sequence>
<dbReference type="AlphaFoldDB" id="A0A0R2RQ22"/>
<reference evidence="1 2" key="1">
    <citation type="submission" date="2015-10" db="EMBL/GenBank/DDBJ databases">
        <title>Metagenome-Assembled Genomes uncover a global brackish microbiome.</title>
        <authorList>
            <person name="Hugerth L.W."/>
            <person name="Larsson J."/>
            <person name="Alneberg J."/>
            <person name="Lindh M.V."/>
            <person name="Legrand C."/>
            <person name="Pinhassi J."/>
            <person name="Andersson A.F."/>
        </authorList>
    </citation>
    <scope>NUCLEOTIDE SEQUENCE [LARGE SCALE GENOMIC DNA]</scope>
    <source>
        <strain evidence="1">BACL18 MAG-120507-bin52</strain>
    </source>
</reference>
<name>A0A0R2RQ22_9BACT</name>
<organism evidence="1 2">
    <name type="scientific">Verrucomicrobia subdivision 6 bacterium BACL9 MAG-120507-bin52</name>
    <dbReference type="NCBI Taxonomy" id="1655590"/>
    <lineage>
        <taxon>Bacteria</taxon>
        <taxon>Pseudomonadati</taxon>
        <taxon>Verrucomicrobiota</taxon>
        <taxon>Verrucomicrobiia</taxon>
        <taxon>Verrucomicrobiales</taxon>
        <taxon>Verrucomicrobia subdivision 6</taxon>
    </lineage>
</organism>
<comment type="caution">
    <text evidence="1">The sequence shown here is derived from an EMBL/GenBank/DDBJ whole genome shotgun (WGS) entry which is preliminary data.</text>
</comment>
<gene>
    <name evidence="1" type="ORF">ABR82_04500</name>
</gene>
<dbReference type="Proteomes" id="UP000051269">
    <property type="component" value="Unassembled WGS sequence"/>
</dbReference>
<accession>A0A0R2RQ22</accession>
<evidence type="ECO:0000313" key="1">
    <source>
        <dbReference type="EMBL" id="KRO62234.1"/>
    </source>
</evidence>
<proteinExistence type="predicted"/>
<evidence type="ECO:0000313" key="2">
    <source>
        <dbReference type="Proteomes" id="UP000051269"/>
    </source>
</evidence>
<dbReference type="EMBL" id="LIBO01000109">
    <property type="protein sequence ID" value="KRO62234.1"/>
    <property type="molecule type" value="Genomic_DNA"/>
</dbReference>